<protein>
    <submittedName>
        <fullName evidence="2">CBL06</fullName>
    </submittedName>
</protein>
<feature type="region of interest" description="Disordered" evidence="1">
    <location>
        <begin position="1"/>
        <end position="111"/>
    </location>
</feature>
<accession>A0A0A9DKL3</accession>
<evidence type="ECO:0000313" key="2">
    <source>
        <dbReference type="EMBL" id="JAD84322.1"/>
    </source>
</evidence>
<dbReference type="EMBL" id="GBRH01213573">
    <property type="protein sequence ID" value="JAD84322.1"/>
    <property type="molecule type" value="Transcribed_RNA"/>
</dbReference>
<evidence type="ECO:0000256" key="1">
    <source>
        <dbReference type="SAM" id="MobiDB-lite"/>
    </source>
</evidence>
<reference evidence="2" key="1">
    <citation type="submission" date="2014-09" db="EMBL/GenBank/DDBJ databases">
        <authorList>
            <person name="Magalhaes I.L.F."/>
            <person name="Oliveira U."/>
            <person name="Santos F.R."/>
            <person name="Vidigal T.H.D.A."/>
            <person name="Brescovit A.D."/>
            <person name="Santos A.J."/>
        </authorList>
    </citation>
    <scope>NUCLEOTIDE SEQUENCE</scope>
    <source>
        <tissue evidence="2">Shoot tissue taken approximately 20 cm above the soil surface</tissue>
    </source>
</reference>
<proteinExistence type="predicted"/>
<feature type="compositionally biased region" description="Acidic residues" evidence="1">
    <location>
        <begin position="39"/>
        <end position="54"/>
    </location>
</feature>
<sequence>MVVAPVVLLGGEEDGGGGGGGRVGRAAVGGGGAEVGEAVCEDEEDGLGDGDEGEENRAQALPQRQRARPHVAGGETEAEARVHGEFTDPDLCAAVPPRSVVAGKGDGRAPL</sequence>
<organism evidence="2">
    <name type="scientific">Arundo donax</name>
    <name type="common">Giant reed</name>
    <name type="synonym">Donax arundinaceus</name>
    <dbReference type="NCBI Taxonomy" id="35708"/>
    <lineage>
        <taxon>Eukaryota</taxon>
        <taxon>Viridiplantae</taxon>
        <taxon>Streptophyta</taxon>
        <taxon>Embryophyta</taxon>
        <taxon>Tracheophyta</taxon>
        <taxon>Spermatophyta</taxon>
        <taxon>Magnoliopsida</taxon>
        <taxon>Liliopsida</taxon>
        <taxon>Poales</taxon>
        <taxon>Poaceae</taxon>
        <taxon>PACMAD clade</taxon>
        <taxon>Arundinoideae</taxon>
        <taxon>Arundineae</taxon>
        <taxon>Arundo</taxon>
    </lineage>
</organism>
<feature type="compositionally biased region" description="Gly residues" evidence="1">
    <location>
        <begin position="16"/>
        <end position="34"/>
    </location>
</feature>
<reference evidence="2" key="2">
    <citation type="journal article" date="2015" name="Data Brief">
        <title>Shoot transcriptome of the giant reed, Arundo donax.</title>
        <authorList>
            <person name="Barrero R.A."/>
            <person name="Guerrero F.D."/>
            <person name="Moolhuijzen P."/>
            <person name="Goolsby J.A."/>
            <person name="Tidwell J."/>
            <person name="Bellgard S.E."/>
            <person name="Bellgard M.I."/>
        </authorList>
    </citation>
    <scope>NUCLEOTIDE SEQUENCE</scope>
    <source>
        <tissue evidence="2">Shoot tissue taken approximately 20 cm above the soil surface</tissue>
    </source>
</reference>
<name>A0A0A9DKL3_ARUDO</name>
<dbReference type="AlphaFoldDB" id="A0A0A9DKL3"/>